<dbReference type="AlphaFoldDB" id="X1LQL2"/>
<protein>
    <recommendedName>
        <fullName evidence="3">Zinc finger/thioredoxin putative domain-containing protein</fullName>
    </recommendedName>
</protein>
<sequence length="105" mass="11360">MDEAGSIIKFHCKNCGRKFSVPQIHAGKKGKCPKCKNIVVVPKVQTAGTVTKQSNSTDTKTSSKSSAYNVTLLDAIEKDKIQDQPISQPSVSEKAAELIKEKLAE</sequence>
<evidence type="ECO:0000256" key="1">
    <source>
        <dbReference type="SAM" id="MobiDB-lite"/>
    </source>
</evidence>
<organism evidence="2">
    <name type="scientific">marine sediment metagenome</name>
    <dbReference type="NCBI Taxonomy" id="412755"/>
    <lineage>
        <taxon>unclassified sequences</taxon>
        <taxon>metagenomes</taxon>
        <taxon>ecological metagenomes</taxon>
    </lineage>
</organism>
<comment type="caution">
    <text evidence="2">The sequence shown here is derived from an EMBL/GenBank/DDBJ whole genome shotgun (WGS) entry which is preliminary data.</text>
</comment>
<gene>
    <name evidence="2" type="ORF">S06H3_15159</name>
</gene>
<feature type="compositionally biased region" description="Basic and acidic residues" evidence="1">
    <location>
        <begin position="94"/>
        <end position="105"/>
    </location>
</feature>
<reference evidence="2" key="1">
    <citation type="journal article" date="2014" name="Front. Microbiol.">
        <title>High frequency of phylogenetically diverse reductive dehalogenase-homologous genes in deep subseafloor sedimentary metagenomes.</title>
        <authorList>
            <person name="Kawai M."/>
            <person name="Futagami T."/>
            <person name="Toyoda A."/>
            <person name="Takaki Y."/>
            <person name="Nishi S."/>
            <person name="Hori S."/>
            <person name="Arai W."/>
            <person name="Tsubouchi T."/>
            <person name="Morono Y."/>
            <person name="Uchiyama I."/>
            <person name="Ito T."/>
            <person name="Fujiyama A."/>
            <person name="Inagaki F."/>
            <person name="Takami H."/>
        </authorList>
    </citation>
    <scope>NUCLEOTIDE SEQUENCE</scope>
    <source>
        <strain evidence="2">Expedition CK06-06</strain>
    </source>
</reference>
<evidence type="ECO:0000313" key="2">
    <source>
        <dbReference type="EMBL" id="GAI08101.1"/>
    </source>
</evidence>
<name>X1LQL2_9ZZZZ</name>
<accession>X1LQL2</accession>
<dbReference type="EMBL" id="BARV01007446">
    <property type="protein sequence ID" value="GAI08101.1"/>
    <property type="molecule type" value="Genomic_DNA"/>
</dbReference>
<dbReference type="Gene3D" id="2.20.28.30">
    <property type="entry name" value="RNA polymerase ii, chain L"/>
    <property type="match status" value="1"/>
</dbReference>
<proteinExistence type="predicted"/>
<feature type="region of interest" description="Disordered" evidence="1">
    <location>
        <begin position="81"/>
        <end position="105"/>
    </location>
</feature>
<evidence type="ECO:0008006" key="3">
    <source>
        <dbReference type="Google" id="ProtNLM"/>
    </source>
</evidence>